<sequence>MKLRTLLFAPGDSPRKIAKALAAGADGTILDLEDSVGAAGKDAARDLVAATLAGLDRDDVLIRINARTTPWHLADLAAAVKARPAAIVLPKCAGPADLSILDHQISALEVAYGLPQGRIAILPLVTETAASIHGLDYRGVSSRLVALAFGAEDIAGDLGVAPRNGAGLYSAPVMQARAMTLLAATAAGVPAIDTPFTDPRDAAGLDREARAAAEDGFSGKFCIHPDQIDPVRRAFTPGPERIAWARAVRDAFAASPDAGVLTLDGRMIEAMHLRLAHKILAQADAGDDSA</sequence>
<dbReference type="GO" id="GO:0016829">
    <property type="term" value="F:lyase activity"/>
    <property type="evidence" value="ECO:0007669"/>
    <property type="project" value="UniProtKB-KW"/>
</dbReference>
<dbReference type="InterPro" id="IPR015813">
    <property type="entry name" value="Pyrv/PenolPyrv_kinase-like_dom"/>
</dbReference>
<accession>A0A6B9FX98</accession>
<reference evidence="7 8" key="1">
    <citation type="journal article" date="2012" name="Genet. Mol. Biol.">
        <title>Analysis of 16S rRNA and mxaF genes revealing insights into Methylobacterium niche-specific plant association.</title>
        <authorList>
            <person name="Dourado M.N."/>
            <person name="Andreote F.D."/>
            <person name="Dini-Andreote F."/>
            <person name="Conti R."/>
            <person name="Araujo J.M."/>
            <person name="Araujo W.L."/>
        </authorList>
    </citation>
    <scope>NUCLEOTIDE SEQUENCE [LARGE SCALE GENOMIC DNA]</scope>
    <source>
        <strain evidence="7 8">SR1.6/6</strain>
    </source>
</reference>
<feature type="binding site" evidence="5">
    <location>
        <position position="153"/>
    </location>
    <ligand>
        <name>Mg(2+)</name>
        <dbReference type="ChEBI" id="CHEBI:18420"/>
    </ligand>
</feature>
<dbReference type="Pfam" id="PF03328">
    <property type="entry name" value="HpcH_HpaI"/>
    <property type="match status" value="1"/>
</dbReference>
<keyword evidence="3 5" id="KW-0479">Metal-binding</keyword>
<dbReference type="SUPFAM" id="SSF51621">
    <property type="entry name" value="Phosphoenolpyruvate/pyruvate domain"/>
    <property type="match status" value="1"/>
</dbReference>
<dbReference type="GO" id="GO:0000287">
    <property type="term" value="F:magnesium ion binding"/>
    <property type="evidence" value="ECO:0007669"/>
    <property type="project" value="TreeGrafter"/>
</dbReference>
<evidence type="ECO:0000256" key="3">
    <source>
        <dbReference type="ARBA" id="ARBA00022723"/>
    </source>
</evidence>
<proteinExistence type="inferred from homology"/>
<gene>
    <name evidence="7" type="ORF">MMSR116_27210</name>
</gene>
<evidence type="ECO:0000313" key="8">
    <source>
        <dbReference type="Proteomes" id="UP000012488"/>
    </source>
</evidence>
<dbReference type="InterPro" id="IPR011206">
    <property type="entry name" value="Citrate_lyase_beta/mcl1/mcl2"/>
</dbReference>
<dbReference type="GO" id="GO:0006107">
    <property type="term" value="P:oxaloacetate metabolic process"/>
    <property type="evidence" value="ECO:0007669"/>
    <property type="project" value="TreeGrafter"/>
</dbReference>
<dbReference type="PANTHER" id="PTHR32308:SF0">
    <property type="entry name" value="HPCH_HPAI ALDOLASE_CITRATE LYASE DOMAIN-CONTAINING PROTEIN"/>
    <property type="match status" value="1"/>
</dbReference>
<evidence type="ECO:0000256" key="1">
    <source>
        <dbReference type="ARBA" id="ARBA00001946"/>
    </source>
</evidence>
<dbReference type="InterPro" id="IPR005000">
    <property type="entry name" value="Aldolase/citrate-lyase_domain"/>
</dbReference>
<evidence type="ECO:0000313" key="7">
    <source>
        <dbReference type="EMBL" id="QGY05175.1"/>
    </source>
</evidence>
<dbReference type="KEGG" id="mmes:MMSR116_27210"/>
<evidence type="ECO:0000259" key="6">
    <source>
        <dbReference type="Pfam" id="PF03328"/>
    </source>
</evidence>
<dbReference type="EMBL" id="CP043538">
    <property type="protein sequence ID" value="QGY05175.1"/>
    <property type="molecule type" value="Genomic_DNA"/>
</dbReference>
<name>A0A6B9FX98_9HYPH</name>
<dbReference type="OrthoDB" id="9800547at2"/>
<dbReference type="Proteomes" id="UP000012488">
    <property type="component" value="Chromosome"/>
</dbReference>
<comment type="similarity">
    <text evidence="2">Belongs to the HpcH/HpaI aldolase family.</text>
</comment>
<dbReference type="PIRSF" id="PIRSF015582">
    <property type="entry name" value="Cit_lyase_B"/>
    <property type="match status" value="1"/>
</dbReference>
<feature type="domain" description="HpcH/HpaI aldolase/citrate lyase" evidence="6">
    <location>
        <begin position="4"/>
        <end position="225"/>
    </location>
</feature>
<comment type="cofactor">
    <cofactor evidence="1">
        <name>Mg(2+)</name>
        <dbReference type="ChEBI" id="CHEBI:18420"/>
    </cofactor>
</comment>
<dbReference type="RefSeq" id="WP_010683959.1">
    <property type="nucleotide sequence ID" value="NZ_CP043538.1"/>
</dbReference>
<dbReference type="Gene3D" id="3.20.20.60">
    <property type="entry name" value="Phosphoenolpyruvate-binding domains"/>
    <property type="match status" value="1"/>
</dbReference>
<dbReference type="AlphaFoldDB" id="A0A6B9FX98"/>
<evidence type="ECO:0000256" key="4">
    <source>
        <dbReference type="ARBA" id="ARBA00022842"/>
    </source>
</evidence>
<reference evidence="7 8" key="2">
    <citation type="journal article" date="2013" name="Genome Announc.">
        <title>Draft Genome Sequence of Methylobacterium mesophilicum Strain SR1.6/6, Isolated from Citrus sinensis.</title>
        <authorList>
            <person name="Marinho Almeida D."/>
            <person name="Dini-Andreote F."/>
            <person name="Camargo Neves A.A."/>
            <person name="Juca Ramos R.T."/>
            <person name="Andreote F.D."/>
            <person name="Carneiro A.R."/>
            <person name="Oliveira de Souza Lima A."/>
            <person name="Caracciolo Gomes de Sa P.H."/>
            <person name="Ribeiro Barbosa M.S."/>
            <person name="Araujo W.L."/>
            <person name="Silva A."/>
        </authorList>
    </citation>
    <scope>NUCLEOTIDE SEQUENCE [LARGE SCALE GENOMIC DNA]</scope>
    <source>
        <strain evidence="7 8">SR1.6/6</strain>
    </source>
</reference>
<organism evidence="7 8">
    <name type="scientific">Methylobacterium mesophilicum SR1.6/6</name>
    <dbReference type="NCBI Taxonomy" id="908290"/>
    <lineage>
        <taxon>Bacteria</taxon>
        <taxon>Pseudomonadati</taxon>
        <taxon>Pseudomonadota</taxon>
        <taxon>Alphaproteobacteria</taxon>
        <taxon>Hyphomicrobiales</taxon>
        <taxon>Methylobacteriaceae</taxon>
        <taxon>Methylobacterium</taxon>
    </lineage>
</organism>
<evidence type="ECO:0000256" key="2">
    <source>
        <dbReference type="ARBA" id="ARBA00005568"/>
    </source>
</evidence>
<keyword evidence="4 5" id="KW-0460">Magnesium</keyword>
<protein>
    <submittedName>
        <fullName evidence="7">CoA ester lyase</fullName>
    </submittedName>
</protein>
<evidence type="ECO:0000256" key="5">
    <source>
        <dbReference type="PIRSR" id="PIRSR015582-2"/>
    </source>
</evidence>
<dbReference type="InterPro" id="IPR040442">
    <property type="entry name" value="Pyrv_kinase-like_dom_sf"/>
</dbReference>
<keyword evidence="7" id="KW-0456">Lyase</keyword>
<dbReference type="PANTHER" id="PTHR32308">
    <property type="entry name" value="LYASE BETA SUBUNIT, PUTATIVE (AFU_ORTHOLOGUE AFUA_4G13030)-RELATED"/>
    <property type="match status" value="1"/>
</dbReference>